<evidence type="ECO:0000259" key="13">
    <source>
        <dbReference type="PROSITE" id="PS50035"/>
    </source>
</evidence>
<sequence length="475" mass="54573">MIWVIIALVVFIFQVLTILIVEYRHPSKAVAWQLILFVFPLIGFVTYYFMAKEFQRKRTVRRHGIVSTELRLRALRRTKLIHRISDLGDGQFIHQERLFHLLQSFSMSPITSCNKIEVLQNGHETYEQILKAIEQAEDHIHMEYYTIRDDRIGERFKEVLIRKAMAGVQVRIIYDGVGSYETHGSYFSELESAGIQTCCFLPPRLAFFEKRMNYRNHRKIVIIDGTTGFLGGINIGDEYLNGNSKLGFWRDTHLGIYGDAVYSLQDIFMRDWWFAAREKLSGQNLFPEHQCQSNEQVQIVSSGPDSSANAVLECYFNAIAVAKSRIYITSPYFIPDTSLLMGLRTAALSGVDVRLIIPQVCDSQIVMFASLSYVEELLEAGVRIYRYQKGFIHSKTLIVDRLLASIGTANIDMRSFFSNFELTAILFNSGSIEQVEKDFRRDLQASEELRLSSFKSRPRLHKIGEAASRLLSPLL</sequence>
<dbReference type="AlphaFoldDB" id="A0A934J3M8"/>
<proteinExistence type="inferred from homology"/>
<keyword evidence="6 11" id="KW-1133">Transmembrane helix</keyword>
<dbReference type="RefSeq" id="WP_199017744.1">
    <property type="nucleotide sequence ID" value="NZ_JAELUP010000005.1"/>
</dbReference>
<feature type="active site" evidence="11">
    <location>
        <position position="393"/>
    </location>
</feature>
<evidence type="ECO:0000256" key="7">
    <source>
        <dbReference type="ARBA" id="ARBA00023098"/>
    </source>
</evidence>
<feature type="active site" evidence="11">
    <location>
        <position position="395"/>
    </location>
</feature>
<keyword evidence="9 11" id="KW-0594">Phospholipid biosynthesis</keyword>
<keyword evidence="4 11" id="KW-0812">Transmembrane</keyword>
<keyword evidence="8 11" id="KW-0472">Membrane</keyword>
<dbReference type="InterPro" id="IPR030874">
    <property type="entry name" value="Cardiolipin_synth_Firmi"/>
</dbReference>
<evidence type="ECO:0000256" key="8">
    <source>
        <dbReference type="ARBA" id="ARBA00023136"/>
    </source>
</evidence>
<evidence type="ECO:0000256" key="6">
    <source>
        <dbReference type="ARBA" id="ARBA00022989"/>
    </source>
</evidence>
<evidence type="ECO:0000313" key="14">
    <source>
        <dbReference type="EMBL" id="MBJ6360231.1"/>
    </source>
</evidence>
<gene>
    <name evidence="14" type="primary">cls</name>
    <name evidence="14" type="ORF">JFN88_02705</name>
</gene>
<dbReference type="InterPro" id="IPR022924">
    <property type="entry name" value="Cardiolipin_synthase"/>
</dbReference>
<comment type="function">
    <text evidence="11">Catalyzes the reversible phosphatidyl group transfer from one phosphatidylglycerol molecule to another to form cardiolipin (CL) (diphosphatidylglycerol) and glycerol.</text>
</comment>
<feature type="active site" evidence="11">
    <location>
        <position position="400"/>
    </location>
</feature>
<dbReference type="GO" id="GO:0032049">
    <property type="term" value="P:cardiolipin biosynthetic process"/>
    <property type="evidence" value="ECO:0007669"/>
    <property type="project" value="UniProtKB-UniRule"/>
</dbReference>
<dbReference type="InterPro" id="IPR025202">
    <property type="entry name" value="PLD-like_dom"/>
</dbReference>
<dbReference type="PROSITE" id="PS50035">
    <property type="entry name" value="PLD"/>
    <property type="match status" value="2"/>
</dbReference>
<organism evidence="14 15">
    <name type="scientific">Paenibacillus roseus</name>
    <dbReference type="NCBI Taxonomy" id="2798579"/>
    <lineage>
        <taxon>Bacteria</taxon>
        <taxon>Bacillati</taxon>
        <taxon>Bacillota</taxon>
        <taxon>Bacilli</taxon>
        <taxon>Bacillales</taxon>
        <taxon>Paenibacillaceae</taxon>
        <taxon>Paenibacillus</taxon>
    </lineage>
</organism>
<comment type="caution">
    <text evidence="14">The sequence shown here is derived from an EMBL/GenBank/DDBJ whole genome shotgun (WGS) entry which is preliminary data.</text>
</comment>
<feature type="domain" description="PLD phosphodiesterase" evidence="13">
    <location>
        <begin position="212"/>
        <end position="239"/>
    </location>
</feature>
<dbReference type="SMART" id="SM00155">
    <property type="entry name" value="PLDc"/>
    <property type="match status" value="2"/>
</dbReference>
<feature type="transmembrane region" description="Helical" evidence="11">
    <location>
        <begin position="5"/>
        <end position="23"/>
    </location>
</feature>
<evidence type="ECO:0000256" key="2">
    <source>
        <dbReference type="ARBA" id="ARBA00022516"/>
    </source>
</evidence>
<protein>
    <recommendedName>
        <fullName evidence="11 12">Cardiolipin synthase</fullName>
        <shortName evidence="11">CL synthase</shortName>
        <ecNumber evidence="11 12">2.7.8.-</ecNumber>
    </recommendedName>
</protein>
<comment type="similarity">
    <text evidence="11">Belongs to the phospholipase D family. Cardiolipin synthase subfamily.</text>
</comment>
<dbReference type="EMBL" id="JAELUP010000005">
    <property type="protein sequence ID" value="MBJ6360231.1"/>
    <property type="molecule type" value="Genomic_DNA"/>
</dbReference>
<evidence type="ECO:0000313" key="15">
    <source>
        <dbReference type="Proteomes" id="UP000640274"/>
    </source>
</evidence>
<comment type="subcellular location">
    <subcellularLocation>
        <location evidence="11">Cell membrane</location>
        <topology evidence="11">Multi-pass membrane protein</topology>
    </subcellularLocation>
</comment>
<dbReference type="Pfam" id="PF13091">
    <property type="entry name" value="PLDc_2"/>
    <property type="match status" value="2"/>
</dbReference>
<dbReference type="PANTHER" id="PTHR21248">
    <property type="entry name" value="CARDIOLIPIN SYNTHASE"/>
    <property type="match status" value="1"/>
</dbReference>
<evidence type="ECO:0000256" key="12">
    <source>
        <dbReference type="NCBIfam" id="TIGR04265"/>
    </source>
</evidence>
<evidence type="ECO:0000256" key="9">
    <source>
        <dbReference type="ARBA" id="ARBA00023209"/>
    </source>
</evidence>
<keyword evidence="1 11" id="KW-1003">Cell membrane</keyword>
<dbReference type="CDD" id="cd09110">
    <property type="entry name" value="PLDc_CLS_1"/>
    <property type="match status" value="1"/>
</dbReference>
<evidence type="ECO:0000256" key="4">
    <source>
        <dbReference type="ARBA" id="ARBA00022692"/>
    </source>
</evidence>
<reference evidence="14" key="1">
    <citation type="submission" date="2020-12" db="EMBL/GenBank/DDBJ databases">
        <authorList>
            <person name="Huq M.A."/>
        </authorList>
    </citation>
    <scope>NUCLEOTIDE SEQUENCE</scope>
    <source>
        <strain evidence="14">MAHUQ-46</strain>
    </source>
</reference>
<dbReference type="Proteomes" id="UP000640274">
    <property type="component" value="Unassembled WGS sequence"/>
</dbReference>
<dbReference type="GO" id="GO:0008808">
    <property type="term" value="F:cardiolipin synthase activity"/>
    <property type="evidence" value="ECO:0007669"/>
    <property type="project" value="UniProtKB-UniRule"/>
</dbReference>
<dbReference type="FunFam" id="3.30.870.10:FF:000014">
    <property type="entry name" value="Cardiolipin synthase"/>
    <property type="match status" value="1"/>
</dbReference>
<dbReference type="PANTHER" id="PTHR21248:SF20">
    <property type="entry name" value="CARDIOLIPIN SYNTHASE YWIE-RELATED"/>
    <property type="match status" value="1"/>
</dbReference>
<feature type="active site" evidence="11">
    <location>
        <position position="224"/>
    </location>
</feature>
<feature type="active site" evidence="11">
    <location>
        <position position="219"/>
    </location>
</feature>
<feature type="active site" evidence="11">
    <location>
        <position position="217"/>
    </location>
</feature>
<evidence type="ECO:0000256" key="11">
    <source>
        <dbReference type="HAMAP-Rule" id="MF_01916"/>
    </source>
</evidence>
<dbReference type="InterPro" id="IPR001736">
    <property type="entry name" value="PLipase_D/transphosphatidylase"/>
</dbReference>
<evidence type="ECO:0000256" key="1">
    <source>
        <dbReference type="ARBA" id="ARBA00022475"/>
    </source>
</evidence>
<dbReference type="SUPFAM" id="SSF56024">
    <property type="entry name" value="Phospholipase D/nuclease"/>
    <property type="match status" value="2"/>
</dbReference>
<feature type="transmembrane region" description="Helical" evidence="11">
    <location>
        <begin position="29"/>
        <end position="51"/>
    </location>
</feature>
<dbReference type="Gene3D" id="3.30.870.10">
    <property type="entry name" value="Endonuclease Chain A"/>
    <property type="match status" value="2"/>
</dbReference>
<keyword evidence="5" id="KW-0677">Repeat</keyword>
<keyword evidence="10 11" id="KW-1208">Phospholipid metabolism</keyword>
<keyword evidence="15" id="KW-1185">Reference proteome</keyword>
<dbReference type="CDD" id="cd09112">
    <property type="entry name" value="PLDc_CLS_2"/>
    <property type="match status" value="1"/>
</dbReference>
<dbReference type="GO" id="GO:0005886">
    <property type="term" value="C:plasma membrane"/>
    <property type="evidence" value="ECO:0007669"/>
    <property type="project" value="UniProtKB-SubCell"/>
</dbReference>
<dbReference type="EC" id="2.7.8.-" evidence="11 12"/>
<dbReference type="NCBIfam" id="TIGR04265">
    <property type="entry name" value="bac_cardiolipin"/>
    <property type="match status" value="1"/>
</dbReference>
<name>A0A934J3M8_9BACL</name>
<keyword evidence="7 11" id="KW-0443">Lipid metabolism</keyword>
<evidence type="ECO:0000256" key="10">
    <source>
        <dbReference type="ARBA" id="ARBA00023264"/>
    </source>
</evidence>
<feature type="domain" description="PLD phosphodiesterase" evidence="13">
    <location>
        <begin position="388"/>
        <end position="415"/>
    </location>
</feature>
<accession>A0A934J3M8</accession>
<keyword evidence="3 11" id="KW-0808">Transferase</keyword>
<evidence type="ECO:0000256" key="5">
    <source>
        <dbReference type="ARBA" id="ARBA00022737"/>
    </source>
</evidence>
<dbReference type="HAMAP" id="MF_01916">
    <property type="entry name" value="Cardiolipin_synth_Cls"/>
    <property type="match status" value="1"/>
</dbReference>
<comment type="catalytic activity">
    <reaction evidence="11">
        <text>2 a 1,2-diacyl-sn-glycero-3-phospho-(1'-sn-glycerol) = a cardiolipin + glycerol</text>
        <dbReference type="Rhea" id="RHEA:31451"/>
        <dbReference type="ChEBI" id="CHEBI:17754"/>
        <dbReference type="ChEBI" id="CHEBI:62237"/>
        <dbReference type="ChEBI" id="CHEBI:64716"/>
    </reaction>
</comment>
<evidence type="ECO:0000256" key="3">
    <source>
        <dbReference type="ARBA" id="ARBA00022679"/>
    </source>
</evidence>
<keyword evidence="2 11" id="KW-0444">Lipid biosynthesis</keyword>